<evidence type="ECO:0000256" key="5">
    <source>
        <dbReference type="ARBA" id="ARBA00023163"/>
    </source>
</evidence>
<dbReference type="InterPro" id="IPR014284">
    <property type="entry name" value="RNA_pol_sigma-70_dom"/>
</dbReference>
<accession>A0A1V0AI34</accession>
<dbReference type="CDD" id="cd06171">
    <property type="entry name" value="Sigma70_r4"/>
    <property type="match status" value="1"/>
</dbReference>
<dbReference type="NCBIfam" id="TIGR02983">
    <property type="entry name" value="SigE-fam_strep"/>
    <property type="match status" value="1"/>
</dbReference>
<dbReference type="PANTHER" id="PTHR43133">
    <property type="entry name" value="RNA POLYMERASE ECF-TYPE SIGMA FACTO"/>
    <property type="match status" value="1"/>
</dbReference>
<keyword evidence="9" id="KW-1185">Reference proteome</keyword>
<keyword evidence="5" id="KW-0804">Transcription</keyword>
<evidence type="ECO:0000259" key="7">
    <source>
        <dbReference type="Pfam" id="PF08281"/>
    </source>
</evidence>
<dbReference type="InterPro" id="IPR014325">
    <property type="entry name" value="RNA_pol_sigma-E_actinobac"/>
</dbReference>
<dbReference type="SUPFAM" id="SSF88946">
    <property type="entry name" value="Sigma2 domain of RNA polymerase sigma factors"/>
    <property type="match status" value="1"/>
</dbReference>
<dbReference type="Pfam" id="PF08281">
    <property type="entry name" value="Sigma70_r4_2"/>
    <property type="match status" value="1"/>
</dbReference>
<dbReference type="Pfam" id="PF04542">
    <property type="entry name" value="Sigma70_r2"/>
    <property type="match status" value="1"/>
</dbReference>
<dbReference type="RefSeq" id="WP_080046222.1">
    <property type="nucleotide sequence ID" value="NZ_CP017717.1"/>
</dbReference>
<dbReference type="InterPro" id="IPR013249">
    <property type="entry name" value="RNA_pol_sigma70_r4_t2"/>
</dbReference>
<dbReference type="InterPro" id="IPR007627">
    <property type="entry name" value="RNA_pol_sigma70_r2"/>
</dbReference>
<evidence type="ECO:0000256" key="2">
    <source>
        <dbReference type="ARBA" id="ARBA00023015"/>
    </source>
</evidence>
<dbReference type="PANTHER" id="PTHR43133:SF50">
    <property type="entry name" value="ECF RNA POLYMERASE SIGMA FACTOR SIGM"/>
    <property type="match status" value="1"/>
</dbReference>
<reference evidence="9" key="1">
    <citation type="journal article" date="2017" name="Med. Chem. Commun.">
        <title>Nonomuraea sp. ATCC 55076 harbours the largest actinomycete chromosome to date and the kistamicin biosynthetic gene cluster.</title>
        <authorList>
            <person name="Nazari B."/>
            <person name="Forneris C.C."/>
            <person name="Gibson M.I."/>
            <person name="Moon K."/>
            <person name="Schramma K.R."/>
            <person name="Seyedsayamdost M.R."/>
        </authorList>
    </citation>
    <scope>NUCLEOTIDE SEQUENCE [LARGE SCALE GENOMIC DNA]</scope>
    <source>
        <strain evidence="9">ATCC 55076</strain>
    </source>
</reference>
<gene>
    <name evidence="8" type="ORF">BKM31_57710</name>
</gene>
<dbReference type="AlphaFoldDB" id="A0A1V0AI34"/>
<evidence type="ECO:0000256" key="3">
    <source>
        <dbReference type="ARBA" id="ARBA00023082"/>
    </source>
</evidence>
<dbReference type="STRING" id="1909395.BKM31_57710"/>
<dbReference type="InterPro" id="IPR036388">
    <property type="entry name" value="WH-like_DNA-bd_sf"/>
</dbReference>
<dbReference type="GO" id="GO:0003677">
    <property type="term" value="F:DNA binding"/>
    <property type="evidence" value="ECO:0007669"/>
    <property type="project" value="UniProtKB-KW"/>
</dbReference>
<dbReference type="NCBIfam" id="TIGR02937">
    <property type="entry name" value="sigma70-ECF"/>
    <property type="match status" value="1"/>
</dbReference>
<feature type="domain" description="RNA polymerase sigma factor 70 region 4 type 2" evidence="7">
    <location>
        <begin position="105"/>
        <end position="154"/>
    </location>
</feature>
<evidence type="ECO:0000259" key="6">
    <source>
        <dbReference type="Pfam" id="PF04542"/>
    </source>
</evidence>
<dbReference type="Proteomes" id="UP000190797">
    <property type="component" value="Chromosome"/>
</dbReference>
<dbReference type="EMBL" id="CP017717">
    <property type="protein sequence ID" value="AQZ69829.1"/>
    <property type="molecule type" value="Genomic_DNA"/>
</dbReference>
<dbReference type="Gene3D" id="1.10.1740.10">
    <property type="match status" value="1"/>
</dbReference>
<protein>
    <recommendedName>
        <fullName evidence="10">RNA polymerase subunit sigma-24</fullName>
    </recommendedName>
</protein>
<dbReference type="InterPro" id="IPR039425">
    <property type="entry name" value="RNA_pol_sigma-70-like"/>
</dbReference>
<organism evidence="8 9">
    <name type="scientific">[Actinomadura] parvosata subsp. kistnae</name>
    <dbReference type="NCBI Taxonomy" id="1909395"/>
    <lineage>
        <taxon>Bacteria</taxon>
        <taxon>Bacillati</taxon>
        <taxon>Actinomycetota</taxon>
        <taxon>Actinomycetes</taxon>
        <taxon>Streptosporangiales</taxon>
        <taxon>Streptosporangiaceae</taxon>
        <taxon>Nonomuraea</taxon>
    </lineage>
</organism>
<dbReference type="GO" id="GO:0006352">
    <property type="term" value="P:DNA-templated transcription initiation"/>
    <property type="evidence" value="ECO:0007669"/>
    <property type="project" value="InterPro"/>
</dbReference>
<dbReference type="Gene3D" id="1.10.10.10">
    <property type="entry name" value="Winged helix-like DNA-binding domain superfamily/Winged helix DNA-binding domain"/>
    <property type="match status" value="1"/>
</dbReference>
<evidence type="ECO:0000256" key="1">
    <source>
        <dbReference type="ARBA" id="ARBA00010641"/>
    </source>
</evidence>
<comment type="similarity">
    <text evidence="1">Belongs to the sigma-70 factor family. ECF subfamily.</text>
</comment>
<keyword evidence="3" id="KW-0731">Sigma factor</keyword>
<proteinExistence type="inferred from homology"/>
<feature type="domain" description="RNA polymerase sigma-70 region 2" evidence="6">
    <location>
        <begin position="12"/>
        <end position="78"/>
    </location>
</feature>
<dbReference type="GO" id="GO:0016987">
    <property type="term" value="F:sigma factor activity"/>
    <property type="evidence" value="ECO:0007669"/>
    <property type="project" value="UniProtKB-KW"/>
</dbReference>
<dbReference type="KEGG" id="noa:BKM31_57710"/>
<evidence type="ECO:0000313" key="9">
    <source>
        <dbReference type="Proteomes" id="UP000190797"/>
    </source>
</evidence>
<name>A0A1V0AI34_9ACTN</name>
<dbReference type="OrthoDB" id="2046835at2"/>
<sequence length="166" mass="18862">MRVDDPTFETFVAQRLPALYRYAMVLTQNRHDAEDLVQEALTRTGLRWSAVRRKESPEGYVRTAMIRIMANRWRRPRREVSVAAPPEPAAEDLGLERLLDDAGVRSRVAELPPRTRAVLVLRYVEERSDEEIARLLGCSRGSVKSQASRGLARLREAVRGAEVDHG</sequence>
<dbReference type="InterPro" id="IPR013324">
    <property type="entry name" value="RNA_pol_sigma_r3/r4-like"/>
</dbReference>
<keyword evidence="2" id="KW-0805">Transcription regulation</keyword>
<evidence type="ECO:0000256" key="4">
    <source>
        <dbReference type="ARBA" id="ARBA00023125"/>
    </source>
</evidence>
<dbReference type="InterPro" id="IPR013325">
    <property type="entry name" value="RNA_pol_sigma_r2"/>
</dbReference>
<dbReference type="SUPFAM" id="SSF88659">
    <property type="entry name" value="Sigma3 and sigma4 domains of RNA polymerase sigma factors"/>
    <property type="match status" value="1"/>
</dbReference>
<keyword evidence="4" id="KW-0238">DNA-binding</keyword>
<evidence type="ECO:0008006" key="10">
    <source>
        <dbReference type="Google" id="ProtNLM"/>
    </source>
</evidence>
<evidence type="ECO:0000313" key="8">
    <source>
        <dbReference type="EMBL" id="AQZ69829.1"/>
    </source>
</evidence>